<dbReference type="Pfam" id="PF03992">
    <property type="entry name" value="ABM"/>
    <property type="match status" value="1"/>
</dbReference>
<dbReference type="Proteomes" id="UP000029500">
    <property type="component" value="Chromosome"/>
</dbReference>
<organism evidence="2 3">
    <name type="scientific">Paenibacillus graminis</name>
    <dbReference type="NCBI Taxonomy" id="189425"/>
    <lineage>
        <taxon>Bacteria</taxon>
        <taxon>Bacillati</taxon>
        <taxon>Bacillota</taxon>
        <taxon>Bacilli</taxon>
        <taxon>Bacillales</taxon>
        <taxon>Paenibacillaceae</taxon>
        <taxon>Paenibacillus</taxon>
    </lineage>
</organism>
<dbReference type="OrthoDB" id="165368at2"/>
<dbReference type="KEGG" id="pgm:PGRAT_31385"/>
<dbReference type="Gene3D" id="3.30.70.100">
    <property type="match status" value="1"/>
</dbReference>
<accession>A0A089MCM8</accession>
<dbReference type="EMBL" id="CP009287">
    <property type="protein sequence ID" value="AIQ71586.1"/>
    <property type="molecule type" value="Genomic_DNA"/>
</dbReference>
<proteinExistence type="predicted"/>
<dbReference type="GO" id="GO:0004497">
    <property type="term" value="F:monooxygenase activity"/>
    <property type="evidence" value="ECO:0007669"/>
    <property type="project" value="UniProtKB-KW"/>
</dbReference>
<gene>
    <name evidence="2" type="ORF">PGRAT_31385</name>
</gene>
<dbReference type="PROSITE" id="PS51725">
    <property type="entry name" value="ABM"/>
    <property type="match status" value="1"/>
</dbReference>
<dbReference type="AlphaFoldDB" id="A0A089MCM8"/>
<evidence type="ECO:0000259" key="1">
    <source>
        <dbReference type="PROSITE" id="PS51725"/>
    </source>
</evidence>
<dbReference type="eggNOG" id="COG1359">
    <property type="taxonomic scope" value="Bacteria"/>
</dbReference>
<protein>
    <submittedName>
        <fullName evidence="2">Antibiotic biosynthesis monooxygenase</fullName>
    </submittedName>
</protein>
<evidence type="ECO:0000313" key="3">
    <source>
        <dbReference type="Proteomes" id="UP000029500"/>
    </source>
</evidence>
<dbReference type="InterPro" id="IPR011008">
    <property type="entry name" value="Dimeric_a/b-barrel"/>
</dbReference>
<keyword evidence="3" id="KW-1185">Reference proteome</keyword>
<name>A0A089MCM8_9BACL</name>
<dbReference type="HOGENOM" id="CLU_154488_2_0_9"/>
<sequence length="107" mass="11202">MSKFGMYAKFTAKPGGREALAAILLEAAAAAETVSECELYIVNLSESEPDVLWVTEVWSNAEAHAASLNDEATRATIQRAMPLIAGVEPIPLVPLGGKGLAFGAKDA</sequence>
<dbReference type="InterPro" id="IPR007138">
    <property type="entry name" value="ABM_dom"/>
</dbReference>
<keyword evidence="2" id="KW-0560">Oxidoreductase</keyword>
<dbReference type="SUPFAM" id="SSF54909">
    <property type="entry name" value="Dimeric alpha+beta barrel"/>
    <property type="match status" value="1"/>
</dbReference>
<dbReference type="RefSeq" id="WP_042267663.1">
    <property type="nucleotide sequence ID" value="NZ_CP009287.1"/>
</dbReference>
<feature type="domain" description="ABM" evidence="1">
    <location>
        <begin position="4"/>
        <end position="93"/>
    </location>
</feature>
<reference evidence="2 3" key="1">
    <citation type="submission" date="2014-08" db="EMBL/GenBank/DDBJ databases">
        <title>Comparative genomics of the Paenibacillus odorifer group.</title>
        <authorList>
            <person name="den Bakker H.C."/>
            <person name="Tsai Y.-C."/>
            <person name="Martin N."/>
            <person name="Korlach J."/>
            <person name="Wiedmann M."/>
        </authorList>
    </citation>
    <scope>NUCLEOTIDE SEQUENCE [LARGE SCALE GENOMIC DNA]</scope>
    <source>
        <strain evidence="2 3">DSM 15220</strain>
    </source>
</reference>
<keyword evidence="2" id="KW-0503">Monooxygenase</keyword>
<dbReference type="STRING" id="189425.PGRAT_31385"/>
<evidence type="ECO:0000313" key="2">
    <source>
        <dbReference type="EMBL" id="AIQ71586.1"/>
    </source>
</evidence>